<evidence type="ECO:0000313" key="1">
    <source>
        <dbReference type="EMBL" id="RLN09950.1"/>
    </source>
</evidence>
<dbReference type="Proteomes" id="UP000275267">
    <property type="component" value="Unassembled WGS sequence"/>
</dbReference>
<dbReference type="EMBL" id="PQIB02000007">
    <property type="protein sequence ID" value="RLN09950.1"/>
    <property type="molecule type" value="Genomic_DNA"/>
</dbReference>
<evidence type="ECO:0000313" key="2">
    <source>
        <dbReference type="Proteomes" id="UP000275267"/>
    </source>
</evidence>
<reference evidence="2" key="1">
    <citation type="journal article" date="2019" name="Nat. Commun.">
        <title>The genome of broomcorn millet.</title>
        <authorList>
            <person name="Zou C."/>
            <person name="Miki D."/>
            <person name="Li D."/>
            <person name="Tang Q."/>
            <person name="Xiao L."/>
            <person name="Rajput S."/>
            <person name="Deng P."/>
            <person name="Jia W."/>
            <person name="Huang R."/>
            <person name="Zhang M."/>
            <person name="Sun Y."/>
            <person name="Hu J."/>
            <person name="Fu X."/>
            <person name="Schnable P.S."/>
            <person name="Li F."/>
            <person name="Zhang H."/>
            <person name="Feng B."/>
            <person name="Zhu X."/>
            <person name="Liu R."/>
            <person name="Schnable J.C."/>
            <person name="Zhu J.-K."/>
            <person name="Zhang H."/>
        </authorList>
    </citation>
    <scope>NUCLEOTIDE SEQUENCE [LARGE SCALE GENOMIC DNA]</scope>
</reference>
<organism evidence="1 2">
    <name type="scientific">Panicum miliaceum</name>
    <name type="common">Proso millet</name>
    <name type="synonym">Broomcorn millet</name>
    <dbReference type="NCBI Taxonomy" id="4540"/>
    <lineage>
        <taxon>Eukaryota</taxon>
        <taxon>Viridiplantae</taxon>
        <taxon>Streptophyta</taxon>
        <taxon>Embryophyta</taxon>
        <taxon>Tracheophyta</taxon>
        <taxon>Spermatophyta</taxon>
        <taxon>Magnoliopsida</taxon>
        <taxon>Liliopsida</taxon>
        <taxon>Poales</taxon>
        <taxon>Poaceae</taxon>
        <taxon>PACMAD clade</taxon>
        <taxon>Panicoideae</taxon>
        <taxon>Panicodae</taxon>
        <taxon>Paniceae</taxon>
        <taxon>Panicinae</taxon>
        <taxon>Panicum</taxon>
        <taxon>Panicum sect. Panicum</taxon>
    </lineage>
</organism>
<proteinExistence type="predicted"/>
<comment type="caution">
    <text evidence="1">The sequence shown here is derived from an EMBL/GenBank/DDBJ whole genome shotgun (WGS) entry which is preliminary data.</text>
</comment>
<protein>
    <submittedName>
        <fullName evidence="1">Uncharacterized protein</fullName>
    </submittedName>
</protein>
<name>A0A3L6RWY7_PANMI</name>
<accession>A0A3L6RWY7</accession>
<dbReference type="AlphaFoldDB" id="A0A3L6RWY7"/>
<keyword evidence="2" id="KW-1185">Reference proteome</keyword>
<sequence>MEACRAFKPSLTPRSSVISSLLPAPVSLSNRQAVDGGGAPAEGGVRVPGGILHGGGADREWQPRCHGLGLWGGVASEKLQLKHDTYGRVCLEITLIRSRLPVMQKIYNVAPMLDHVLTWDRSLNN</sequence>
<gene>
    <name evidence="1" type="ORF">C2845_PM11G05740</name>
</gene>